<proteinExistence type="predicted"/>
<dbReference type="HOGENOM" id="CLU_034202_0_0_1"/>
<reference evidence="6 7" key="1">
    <citation type="submission" date="2014-04" db="EMBL/GenBank/DDBJ databases">
        <title>Evolutionary Origins and Diversification of the Mycorrhizal Mutualists.</title>
        <authorList>
            <consortium name="DOE Joint Genome Institute"/>
            <consortium name="Mycorrhizal Genomics Consortium"/>
            <person name="Kohler A."/>
            <person name="Kuo A."/>
            <person name="Nagy L.G."/>
            <person name="Floudas D."/>
            <person name="Copeland A."/>
            <person name="Barry K.W."/>
            <person name="Cichocki N."/>
            <person name="Veneault-Fourrey C."/>
            <person name="LaButti K."/>
            <person name="Lindquist E.A."/>
            <person name="Lipzen A."/>
            <person name="Lundell T."/>
            <person name="Morin E."/>
            <person name="Murat C."/>
            <person name="Riley R."/>
            <person name="Ohm R."/>
            <person name="Sun H."/>
            <person name="Tunlid A."/>
            <person name="Henrissat B."/>
            <person name="Grigoriev I.V."/>
            <person name="Hibbett D.S."/>
            <person name="Martin F."/>
        </authorList>
    </citation>
    <scope>NUCLEOTIDE SEQUENCE [LARGE SCALE GENOMIC DNA]</scope>
    <source>
        <strain evidence="6 7">Koide BX008</strain>
    </source>
</reference>
<name>A0A0C2WVE5_AMAMK</name>
<feature type="DNA-binding region" description="HMG box" evidence="3">
    <location>
        <begin position="103"/>
        <end position="172"/>
    </location>
</feature>
<dbReference type="GO" id="GO:0000981">
    <property type="term" value="F:DNA-binding transcription factor activity, RNA polymerase II-specific"/>
    <property type="evidence" value="ECO:0007669"/>
    <property type="project" value="TreeGrafter"/>
</dbReference>
<dbReference type="Pfam" id="PF00505">
    <property type="entry name" value="HMG_box"/>
    <property type="match status" value="1"/>
</dbReference>
<dbReference type="OrthoDB" id="6247875at2759"/>
<dbReference type="InterPro" id="IPR051356">
    <property type="entry name" value="SOX/SOX-like_TF"/>
</dbReference>
<dbReference type="InterPro" id="IPR036910">
    <property type="entry name" value="HMG_box_dom_sf"/>
</dbReference>
<evidence type="ECO:0000256" key="3">
    <source>
        <dbReference type="PROSITE-ProRule" id="PRU00267"/>
    </source>
</evidence>
<feature type="compositionally biased region" description="Basic residues" evidence="4">
    <location>
        <begin position="88"/>
        <end position="97"/>
    </location>
</feature>
<protein>
    <recommendedName>
        <fullName evidence="5">HMG box domain-containing protein</fullName>
    </recommendedName>
</protein>
<keyword evidence="7" id="KW-1185">Reference proteome</keyword>
<sequence>MPAERSKATAKRSNEMQATQLVWAVDPPAPVEAPTDCNVSFTANMTSTTFDITSSHSSQGDDLPPLVDAPVISEFQFFTPDDGYPNPKSKRVPHSKKRPENHIPRPPNAFILFRSSFIKSQHVSAEVETNHSTLSKIIGMTWQSLPEEQRQAWHAKARLALQEHRKKFPKYSFRPAQNKVRYKGADSGGGNKQEGGKRKVREVEPKDLKRCAKIAELLVEGKKGAELDAAIQEFDRHHVPEIVTRFEAPITARAFRRSSSAPIPDTENSKKSQTFLPKSPVFHAKDGKRKLPRATSIQPTRCSTPNSDDAASELITATLKHEPSLDFSSFSFANVNQQPASTFDCDPCDPLSPILPPQPPAFLRFQDDCSAPAPLSIPNMPSFLMEDWSLSSSPISLSSSPISPYPQCDTFSTPSPMINHFDTHFGAFDNSTFEAALDLNLGSDKQYTLGDLNLSDSSNSPSYDPGAGVGINMLDMGMSMCMTDLVTGYDGTDYLNLLPQSACTQQQQHQDHFHQHQGPHQHHQMAFISSHHHHAQTTHQHHEYQQQQPHMPNLDLDLTALMAATHPPTPTEFVL</sequence>
<keyword evidence="2 3" id="KW-0539">Nucleus</keyword>
<feature type="region of interest" description="Disordered" evidence="4">
    <location>
        <begin position="257"/>
        <end position="308"/>
    </location>
</feature>
<evidence type="ECO:0000256" key="1">
    <source>
        <dbReference type="ARBA" id="ARBA00023125"/>
    </source>
</evidence>
<dbReference type="PROSITE" id="PS50118">
    <property type="entry name" value="HMG_BOX_2"/>
    <property type="match status" value="1"/>
</dbReference>
<evidence type="ECO:0000313" key="7">
    <source>
        <dbReference type="Proteomes" id="UP000054549"/>
    </source>
</evidence>
<feature type="compositionally biased region" description="Polar residues" evidence="4">
    <location>
        <begin position="295"/>
        <end position="308"/>
    </location>
</feature>
<dbReference type="AlphaFoldDB" id="A0A0C2WVE5"/>
<dbReference type="Proteomes" id="UP000054549">
    <property type="component" value="Unassembled WGS sequence"/>
</dbReference>
<dbReference type="CDD" id="cd01389">
    <property type="entry name" value="HMG-box_ROX1-like"/>
    <property type="match status" value="1"/>
</dbReference>
<dbReference type="InterPro" id="IPR009071">
    <property type="entry name" value="HMG_box_dom"/>
</dbReference>
<keyword evidence="1 3" id="KW-0238">DNA-binding</keyword>
<dbReference type="Gene3D" id="1.10.30.10">
    <property type="entry name" value="High mobility group box domain"/>
    <property type="match status" value="1"/>
</dbReference>
<dbReference type="GO" id="GO:0005634">
    <property type="term" value="C:nucleus"/>
    <property type="evidence" value="ECO:0007669"/>
    <property type="project" value="UniProtKB-UniRule"/>
</dbReference>
<evidence type="ECO:0000259" key="5">
    <source>
        <dbReference type="PROSITE" id="PS50118"/>
    </source>
</evidence>
<dbReference type="InParanoid" id="A0A0C2WVE5"/>
<dbReference type="SMART" id="SM00398">
    <property type="entry name" value="HMG"/>
    <property type="match status" value="1"/>
</dbReference>
<evidence type="ECO:0000256" key="4">
    <source>
        <dbReference type="SAM" id="MobiDB-lite"/>
    </source>
</evidence>
<evidence type="ECO:0000313" key="6">
    <source>
        <dbReference type="EMBL" id="KIL65747.1"/>
    </source>
</evidence>
<dbReference type="EMBL" id="KN818240">
    <property type="protein sequence ID" value="KIL65747.1"/>
    <property type="molecule type" value="Genomic_DNA"/>
</dbReference>
<dbReference type="STRING" id="946122.A0A0C2WVE5"/>
<feature type="region of interest" description="Disordered" evidence="4">
    <location>
        <begin position="80"/>
        <end position="106"/>
    </location>
</feature>
<dbReference type="GO" id="GO:0000978">
    <property type="term" value="F:RNA polymerase II cis-regulatory region sequence-specific DNA binding"/>
    <property type="evidence" value="ECO:0007669"/>
    <property type="project" value="TreeGrafter"/>
</dbReference>
<organism evidence="6 7">
    <name type="scientific">Amanita muscaria (strain Koide BX008)</name>
    <dbReference type="NCBI Taxonomy" id="946122"/>
    <lineage>
        <taxon>Eukaryota</taxon>
        <taxon>Fungi</taxon>
        <taxon>Dikarya</taxon>
        <taxon>Basidiomycota</taxon>
        <taxon>Agaricomycotina</taxon>
        <taxon>Agaricomycetes</taxon>
        <taxon>Agaricomycetidae</taxon>
        <taxon>Agaricales</taxon>
        <taxon>Pluteineae</taxon>
        <taxon>Amanitaceae</taxon>
        <taxon>Amanita</taxon>
    </lineage>
</organism>
<dbReference type="PANTHER" id="PTHR45789:SF2">
    <property type="entry name" value="FI18025P1"/>
    <property type="match status" value="1"/>
</dbReference>
<accession>A0A0C2WVE5</accession>
<dbReference type="PANTHER" id="PTHR45789">
    <property type="entry name" value="FI18025P1"/>
    <property type="match status" value="1"/>
</dbReference>
<feature type="region of interest" description="Disordered" evidence="4">
    <location>
        <begin position="181"/>
        <end position="201"/>
    </location>
</feature>
<feature type="domain" description="HMG box" evidence="5">
    <location>
        <begin position="103"/>
        <end position="172"/>
    </location>
</feature>
<dbReference type="SUPFAM" id="SSF47095">
    <property type="entry name" value="HMG-box"/>
    <property type="match status" value="1"/>
</dbReference>
<gene>
    <name evidence="6" type="ORF">M378DRAFT_459398</name>
</gene>
<evidence type="ECO:0000256" key="2">
    <source>
        <dbReference type="ARBA" id="ARBA00023242"/>
    </source>
</evidence>